<gene>
    <name evidence="1" type="ORF">S01H1_02691</name>
</gene>
<proteinExistence type="predicted"/>
<dbReference type="EMBL" id="BARS01001341">
    <property type="protein sequence ID" value="GAF70488.1"/>
    <property type="molecule type" value="Genomic_DNA"/>
</dbReference>
<name>X0RP01_9ZZZZ</name>
<accession>X0RP01</accession>
<dbReference type="AlphaFoldDB" id="X0RP01"/>
<comment type="caution">
    <text evidence="1">The sequence shown here is derived from an EMBL/GenBank/DDBJ whole genome shotgun (WGS) entry which is preliminary data.</text>
</comment>
<reference evidence="1" key="1">
    <citation type="journal article" date="2014" name="Front. Microbiol.">
        <title>High frequency of phylogenetically diverse reductive dehalogenase-homologous genes in deep subseafloor sedimentary metagenomes.</title>
        <authorList>
            <person name="Kawai M."/>
            <person name="Futagami T."/>
            <person name="Toyoda A."/>
            <person name="Takaki Y."/>
            <person name="Nishi S."/>
            <person name="Hori S."/>
            <person name="Arai W."/>
            <person name="Tsubouchi T."/>
            <person name="Morono Y."/>
            <person name="Uchiyama I."/>
            <person name="Ito T."/>
            <person name="Fujiyama A."/>
            <person name="Inagaki F."/>
            <person name="Takami H."/>
        </authorList>
    </citation>
    <scope>NUCLEOTIDE SEQUENCE</scope>
    <source>
        <strain evidence="1">Expedition CK06-06</strain>
    </source>
</reference>
<evidence type="ECO:0000313" key="1">
    <source>
        <dbReference type="EMBL" id="GAF70488.1"/>
    </source>
</evidence>
<organism evidence="1">
    <name type="scientific">marine sediment metagenome</name>
    <dbReference type="NCBI Taxonomy" id="412755"/>
    <lineage>
        <taxon>unclassified sequences</taxon>
        <taxon>metagenomes</taxon>
        <taxon>ecological metagenomes</taxon>
    </lineage>
</organism>
<protein>
    <submittedName>
        <fullName evidence="1">Uncharacterized protein</fullName>
    </submittedName>
</protein>
<sequence>MKEYRCKGTLPSGRKCTKLLFKQKKELTSHTIFEDLAGLRKVFKKVRIYHAENDKTIPMNIEIETKCPKCKHQNTFVFYNKDLK</sequence>